<keyword evidence="2" id="KW-1185">Reference proteome</keyword>
<gene>
    <name evidence="1" type="ORF">F8M49_20770</name>
</gene>
<protein>
    <submittedName>
        <fullName evidence="1">Uncharacterized protein</fullName>
    </submittedName>
</protein>
<name>A0ABU3WT44_9NOCA</name>
<dbReference type="Proteomes" id="UP001275440">
    <property type="component" value="Unassembled WGS sequence"/>
</dbReference>
<reference evidence="1 2" key="1">
    <citation type="submission" date="2019-10" db="EMBL/GenBank/DDBJ databases">
        <title>Draft Genome Assembly of Rhodococcus zopfii DSM44189.</title>
        <authorList>
            <person name="Sutton J.M."/>
            <person name="Akob D.M."/>
            <person name="Bushman T.J."/>
        </authorList>
    </citation>
    <scope>NUCLEOTIDE SEQUENCE [LARGE SCALE GENOMIC DNA]</scope>
    <source>
        <strain evidence="1 2">DSM 44189</strain>
    </source>
</reference>
<organism evidence="1 2">
    <name type="scientific">Rhodococcus zopfii</name>
    <dbReference type="NCBI Taxonomy" id="43772"/>
    <lineage>
        <taxon>Bacteria</taxon>
        <taxon>Bacillati</taxon>
        <taxon>Actinomycetota</taxon>
        <taxon>Actinomycetes</taxon>
        <taxon>Mycobacteriales</taxon>
        <taxon>Nocardiaceae</taxon>
        <taxon>Rhodococcus</taxon>
    </lineage>
</organism>
<sequence length="87" mass="9066">MNASGMLTPAARARNSENLSKFVFSAVSPVSPVSAGVVSDFGAVLLRAVVFRVVTMYLPVSLVIPGSVVREGVCPRRAGMDAARADD</sequence>
<dbReference type="EMBL" id="WBMO01000001">
    <property type="protein sequence ID" value="MDV2477156.1"/>
    <property type="molecule type" value="Genomic_DNA"/>
</dbReference>
<evidence type="ECO:0000313" key="1">
    <source>
        <dbReference type="EMBL" id="MDV2477156.1"/>
    </source>
</evidence>
<comment type="caution">
    <text evidence="1">The sequence shown here is derived from an EMBL/GenBank/DDBJ whole genome shotgun (WGS) entry which is preliminary data.</text>
</comment>
<accession>A0ABU3WT44</accession>
<evidence type="ECO:0000313" key="2">
    <source>
        <dbReference type="Proteomes" id="UP001275440"/>
    </source>
</evidence>
<proteinExistence type="predicted"/>